<name>A0A1I6GJN7_9EURY</name>
<evidence type="ECO:0000313" key="2">
    <source>
        <dbReference type="EMBL" id="SFR42412.1"/>
    </source>
</evidence>
<keyword evidence="3" id="KW-1185">Reference proteome</keyword>
<dbReference type="AlphaFoldDB" id="A0A1I6GJN7"/>
<reference evidence="3" key="1">
    <citation type="submission" date="2016-10" db="EMBL/GenBank/DDBJ databases">
        <authorList>
            <person name="Varghese N."/>
            <person name="Submissions S."/>
        </authorList>
    </citation>
    <scope>NUCLEOTIDE SEQUENCE [LARGE SCALE GENOMIC DNA]</scope>
    <source>
        <strain evidence="3">CGMCC 1.7736</strain>
    </source>
</reference>
<evidence type="ECO:0000313" key="3">
    <source>
        <dbReference type="Proteomes" id="UP000198531"/>
    </source>
</evidence>
<dbReference type="STRING" id="553469.SAMN04487947_1264"/>
<gene>
    <name evidence="2" type="ORF">SAMN04487947_1264</name>
</gene>
<organism evidence="2 3">
    <name type="scientific">Halogeometricum rufum</name>
    <dbReference type="NCBI Taxonomy" id="553469"/>
    <lineage>
        <taxon>Archaea</taxon>
        <taxon>Methanobacteriati</taxon>
        <taxon>Methanobacteriota</taxon>
        <taxon>Stenosarchaea group</taxon>
        <taxon>Halobacteria</taxon>
        <taxon>Halobacteriales</taxon>
        <taxon>Haloferacaceae</taxon>
        <taxon>Halogeometricum</taxon>
    </lineage>
</organism>
<keyword evidence="1" id="KW-0812">Transmembrane</keyword>
<keyword evidence="1" id="KW-0472">Membrane</keyword>
<dbReference type="Proteomes" id="UP000198531">
    <property type="component" value="Unassembled WGS sequence"/>
</dbReference>
<feature type="transmembrane region" description="Helical" evidence="1">
    <location>
        <begin position="32"/>
        <end position="52"/>
    </location>
</feature>
<accession>A0A1I6GJN7</accession>
<dbReference type="RefSeq" id="WP_089805622.1">
    <property type="nucleotide sequence ID" value="NZ_FOYT01000001.1"/>
</dbReference>
<sequence length="59" mass="5741">MSIDARQTAVGTSLLLASSVLFLTTGVDGRVSVLLAATAVAAGALALVRLLGSADGRAA</sequence>
<proteinExistence type="predicted"/>
<keyword evidence="1" id="KW-1133">Transmembrane helix</keyword>
<evidence type="ECO:0000256" key="1">
    <source>
        <dbReference type="SAM" id="Phobius"/>
    </source>
</evidence>
<protein>
    <submittedName>
        <fullName evidence="2">Uncharacterized protein</fullName>
    </submittedName>
</protein>
<dbReference type="EMBL" id="FOYT01000001">
    <property type="protein sequence ID" value="SFR42412.1"/>
    <property type="molecule type" value="Genomic_DNA"/>
</dbReference>